<proteinExistence type="predicted"/>
<name>A0ABU6ZNU4_9FABA</name>
<protein>
    <submittedName>
        <fullName evidence="1">Uncharacterized protein</fullName>
    </submittedName>
</protein>
<organism evidence="1 2">
    <name type="scientific">Stylosanthes scabra</name>
    <dbReference type="NCBI Taxonomy" id="79078"/>
    <lineage>
        <taxon>Eukaryota</taxon>
        <taxon>Viridiplantae</taxon>
        <taxon>Streptophyta</taxon>
        <taxon>Embryophyta</taxon>
        <taxon>Tracheophyta</taxon>
        <taxon>Spermatophyta</taxon>
        <taxon>Magnoliopsida</taxon>
        <taxon>eudicotyledons</taxon>
        <taxon>Gunneridae</taxon>
        <taxon>Pentapetalae</taxon>
        <taxon>rosids</taxon>
        <taxon>fabids</taxon>
        <taxon>Fabales</taxon>
        <taxon>Fabaceae</taxon>
        <taxon>Papilionoideae</taxon>
        <taxon>50 kb inversion clade</taxon>
        <taxon>dalbergioids sensu lato</taxon>
        <taxon>Dalbergieae</taxon>
        <taxon>Pterocarpus clade</taxon>
        <taxon>Stylosanthes</taxon>
    </lineage>
</organism>
<sequence length="109" mass="12465">MLLPQSRWVLGCYRSSGRSPPSELMGKNWFASYTLHFMGFLQPNFELIEKLLSGPPSLHKLLLLRLKLPASWMNTLQRFTFMISEDGCYCSLSRVAVIAGIHVTFNPSW</sequence>
<evidence type="ECO:0000313" key="2">
    <source>
        <dbReference type="Proteomes" id="UP001341840"/>
    </source>
</evidence>
<keyword evidence="2" id="KW-1185">Reference proteome</keyword>
<dbReference type="EMBL" id="JASCZI010272815">
    <property type="protein sequence ID" value="MED6223569.1"/>
    <property type="molecule type" value="Genomic_DNA"/>
</dbReference>
<reference evidence="1 2" key="1">
    <citation type="journal article" date="2023" name="Plants (Basel)">
        <title>Bridging the Gap: Combining Genomics and Transcriptomics Approaches to Understand Stylosanthes scabra, an Orphan Legume from the Brazilian Caatinga.</title>
        <authorList>
            <person name="Ferreira-Neto J.R.C."/>
            <person name="da Silva M.D."/>
            <person name="Binneck E."/>
            <person name="de Melo N.F."/>
            <person name="da Silva R.H."/>
            <person name="de Melo A.L.T.M."/>
            <person name="Pandolfi V."/>
            <person name="Bustamante F.O."/>
            <person name="Brasileiro-Vidal A.C."/>
            <person name="Benko-Iseppon A.M."/>
        </authorList>
    </citation>
    <scope>NUCLEOTIDE SEQUENCE [LARGE SCALE GENOMIC DNA]</scope>
    <source>
        <tissue evidence="1">Leaves</tissue>
    </source>
</reference>
<accession>A0ABU6ZNU4</accession>
<gene>
    <name evidence="1" type="ORF">PIB30_075257</name>
</gene>
<evidence type="ECO:0000313" key="1">
    <source>
        <dbReference type="EMBL" id="MED6223569.1"/>
    </source>
</evidence>
<comment type="caution">
    <text evidence="1">The sequence shown here is derived from an EMBL/GenBank/DDBJ whole genome shotgun (WGS) entry which is preliminary data.</text>
</comment>
<dbReference type="Proteomes" id="UP001341840">
    <property type="component" value="Unassembled WGS sequence"/>
</dbReference>